<dbReference type="RefSeq" id="WP_305990266.1">
    <property type="nucleotide sequence ID" value="NZ_JAVAMP010000001.1"/>
</dbReference>
<evidence type="ECO:0000313" key="3">
    <source>
        <dbReference type="Proteomes" id="UP001231941"/>
    </source>
</evidence>
<dbReference type="Proteomes" id="UP001231941">
    <property type="component" value="Unassembled WGS sequence"/>
</dbReference>
<gene>
    <name evidence="2" type="ORF">Q5Y73_02520</name>
</gene>
<evidence type="ECO:0000259" key="1">
    <source>
        <dbReference type="Pfam" id="PF12773"/>
    </source>
</evidence>
<feature type="domain" description="DZANK-type" evidence="1">
    <location>
        <begin position="96"/>
        <end position="165"/>
    </location>
</feature>
<protein>
    <submittedName>
        <fullName evidence="2">Zinc ribbon domain-containing protein</fullName>
    </submittedName>
</protein>
<accession>A0ABT9IVY0</accession>
<proteinExistence type="predicted"/>
<keyword evidence="3" id="KW-1185">Reference proteome</keyword>
<name>A0ABT9IVY0_9BACL</name>
<reference evidence="2 3" key="1">
    <citation type="submission" date="2023-08" db="EMBL/GenBank/DDBJ databases">
        <authorList>
            <person name="Park J.-S."/>
        </authorList>
    </citation>
    <scope>NUCLEOTIDE SEQUENCE [LARGE SCALE GENOMIC DNA]</scope>
    <source>
        <strain evidence="2 3">2205SS18-9</strain>
    </source>
</reference>
<dbReference type="Pfam" id="PF12773">
    <property type="entry name" value="DZR"/>
    <property type="match status" value="1"/>
</dbReference>
<comment type="caution">
    <text evidence="2">The sequence shown here is derived from an EMBL/GenBank/DDBJ whole genome shotgun (WGS) entry which is preliminary data.</text>
</comment>
<dbReference type="EMBL" id="JAVAMP010000001">
    <property type="protein sequence ID" value="MDP5272969.1"/>
    <property type="molecule type" value="Genomic_DNA"/>
</dbReference>
<organism evidence="2 3">
    <name type="scientific">Chengkuizengella axinellae</name>
    <dbReference type="NCBI Taxonomy" id="3064388"/>
    <lineage>
        <taxon>Bacteria</taxon>
        <taxon>Bacillati</taxon>
        <taxon>Bacillota</taxon>
        <taxon>Bacilli</taxon>
        <taxon>Bacillales</taxon>
        <taxon>Paenibacillaceae</taxon>
        <taxon>Chengkuizengella</taxon>
    </lineage>
</organism>
<sequence>MSMLNKLKKGFSEAGTKAKEMIEINQLKYKISVTQKEIDNKFIYIGEKIYNQYQNKDLIELDQDMEIMCKDIEQLKYEIKQIDLQLKEISKQKECSCGHLVDVNDNYCPVCGEKFEMKIVEEEYETVSEILEYEDAALKPQKDGITCSFCDEELESLTEFCPKCGHATMNL</sequence>
<evidence type="ECO:0000313" key="2">
    <source>
        <dbReference type="EMBL" id="MDP5272969.1"/>
    </source>
</evidence>
<dbReference type="InterPro" id="IPR025874">
    <property type="entry name" value="DZR"/>
</dbReference>